<dbReference type="Proteomes" id="UP000319828">
    <property type="component" value="Unassembled WGS sequence"/>
</dbReference>
<sequence>MQTTMKNIEVSRLVSKVLFSHYKENRSQSDISKSLDLSPAKVNRIIRQAREDGLVEIILNIPHMGVMELEKQLVATTGLSKAVLCPSYITPTPSTESFTQIAEIAAEFLQDTLRKNDVICISGGKALANIVEVIKPTKGMNITVIPATGGVQGRHFTDVNYLASSLAEKLGGRSMQIHAPLFADTQEDQDMLLNMRSTKEVLDMARQADIALAGIGAVSKGDESYFDLRHWAEGEKSLVAKSQCKGEVFAHIYDQDGKGCIEALNNKLVGLTLEELSIIPVSIGVAAGTDKIAPIASALRGGFLNTLITDEATAQGVLDTY</sequence>
<gene>
    <name evidence="6" type="ORF">FOF44_10450</name>
</gene>
<dbReference type="EMBL" id="VMKJ01000019">
    <property type="protein sequence ID" value="TVO36064.1"/>
    <property type="molecule type" value="Genomic_DNA"/>
</dbReference>
<organism evidence="6 7">
    <name type="scientific">Vibrio algivorus</name>
    <dbReference type="NCBI Taxonomy" id="1667024"/>
    <lineage>
        <taxon>Bacteria</taxon>
        <taxon>Pseudomonadati</taxon>
        <taxon>Pseudomonadota</taxon>
        <taxon>Gammaproteobacteria</taxon>
        <taxon>Vibrionales</taxon>
        <taxon>Vibrionaceae</taxon>
        <taxon>Vibrio</taxon>
    </lineage>
</organism>
<dbReference type="Gene3D" id="1.10.10.60">
    <property type="entry name" value="Homeodomain-like"/>
    <property type="match status" value="1"/>
</dbReference>
<dbReference type="PANTHER" id="PTHR34294:SF1">
    <property type="entry name" value="TRANSCRIPTIONAL REGULATOR LSRR"/>
    <property type="match status" value="1"/>
</dbReference>
<dbReference type="InterPro" id="IPR037171">
    <property type="entry name" value="NagB/RpiA_transferase-like"/>
</dbReference>
<comment type="similarity">
    <text evidence="1">Belongs to the SorC transcriptional regulatory family.</text>
</comment>
<evidence type="ECO:0000256" key="4">
    <source>
        <dbReference type="ARBA" id="ARBA00023163"/>
    </source>
</evidence>
<dbReference type="InterPro" id="IPR007324">
    <property type="entry name" value="Sugar-bd_dom_put"/>
</dbReference>
<dbReference type="GO" id="GO:0030246">
    <property type="term" value="F:carbohydrate binding"/>
    <property type="evidence" value="ECO:0007669"/>
    <property type="project" value="InterPro"/>
</dbReference>
<protein>
    <submittedName>
        <fullName evidence="6">Sugar-binding transcriptional regulator</fullName>
    </submittedName>
</protein>
<comment type="caution">
    <text evidence="6">The sequence shown here is derived from an EMBL/GenBank/DDBJ whole genome shotgun (WGS) entry which is preliminary data.</text>
</comment>
<dbReference type="Gene3D" id="3.40.50.1360">
    <property type="match status" value="1"/>
</dbReference>
<dbReference type="AlphaFoldDB" id="A0A557P5Y2"/>
<dbReference type="SUPFAM" id="SSF100950">
    <property type="entry name" value="NagB/RpiA/CoA transferase-like"/>
    <property type="match status" value="1"/>
</dbReference>
<dbReference type="Pfam" id="PF13412">
    <property type="entry name" value="HTH_24"/>
    <property type="match status" value="1"/>
</dbReference>
<keyword evidence="3" id="KW-0238">DNA-binding</keyword>
<dbReference type="InterPro" id="IPR051054">
    <property type="entry name" value="SorC_transcr_regulators"/>
</dbReference>
<dbReference type="Pfam" id="PF04198">
    <property type="entry name" value="Sugar-bind"/>
    <property type="match status" value="1"/>
</dbReference>
<reference evidence="6 7" key="1">
    <citation type="submission" date="2019-07" db="EMBL/GenBank/DDBJ databases">
        <title>The draft genome sequence of Vibrio algivorus M1486.</title>
        <authorList>
            <person name="Meng X."/>
        </authorList>
    </citation>
    <scope>NUCLEOTIDE SEQUENCE [LARGE SCALE GENOMIC DNA]</scope>
    <source>
        <strain evidence="6 7">M1486</strain>
    </source>
</reference>
<evidence type="ECO:0000313" key="7">
    <source>
        <dbReference type="Proteomes" id="UP000319828"/>
    </source>
</evidence>
<feature type="domain" description="Sugar-binding" evidence="5">
    <location>
        <begin position="65"/>
        <end position="318"/>
    </location>
</feature>
<evidence type="ECO:0000256" key="2">
    <source>
        <dbReference type="ARBA" id="ARBA00023015"/>
    </source>
</evidence>
<name>A0A557P5Y2_9VIBR</name>
<accession>A0A557P5Y2</accession>
<dbReference type="OrthoDB" id="8339232at2"/>
<keyword evidence="2" id="KW-0805">Transcription regulation</keyword>
<evidence type="ECO:0000256" key="1">
    <source>
        <dbReference type="ARBA" id="ARBA00010466"/>
    </source>
</evidence>
<keyword evidence="4" id="KW-0804">Transcription</keyword>
<dbReference type="PANTHER" id="PTHR34294">
    <property type="entry name" value="TRANSCRIPTIONAL REGULATOR-RELATED"/>
    <property type="match status" value="1"/>
</dbReference>
<evidence type="ECO:0000259" key="5">
    <source>
        <dbReference type="Pfam" id="PF04198"/>
    </source>
</evidence>
<dbReference type="GO" id="GO:0003677">
    <property type="term" value="F:DNA binding"/>
    <property type="evidence" value="ECO:0007669"/>
    <property type="project" value="UniProtKB-KW"/>
</dbReference>
<proteinExistence type="inferred from homology"/>
<evidence type="ECO:0000313" key="6">
    <source>
        <dbReference type="EMBL" id="TVO36064.1"/>
    </source>
</evidence>
<evidence type="ECO:0000256" key="3">
    <source>
        <dbReference type="ARBA" id="ARBA00023125"/>
    </source>
</evidence>